<dbReference type="Pfam" id="PF00107">
    <property type="entry name" value="ADH_zinc_N"/>
    <property type="match status" value="1"/>
</dbReference>
<feature type="chain" id="PRO_5043440626" description="Alcohol dehydrogenase-like C-terminal domain-containing protein" evidence="1">
    <location>
        <begin position="17"/>
        <end position="171"/>
    </location>
</feature>
<dbReference type="EMBL" id="JAVFHQ010000016">
    <property type="protein sequence ID" value="KAK4546046.1"/>
    <property type="molecule type" value="Genomic_DNA"/>
</dbReference>
<name>A0AAV9JM78_9PEZI</name>
<dbReference type="Proteomes" id="UP001324427">
    <property type="component" value="Unassembled WGS sequence"/>
</dbReference>
<evidence type="ECO:0000256" key="1">
    <source>
        <dbReference type="SAM" id="SignalP"/>
    </source>
</evidence>
<evidence type="ECO:0000259" key="2">
    <source>
        <dbReference type="Pfam" id="PF00107"/>
    </source>
</evidence>
<dbReference type="Gene3D" id="3.90.180.10">
    <property type="entry name" value="Medium-chain alcohol dehydrogenases, catalytic domain"/>
    <property type="match status" value="1"/>
</dbReference>
<dbReference type="InterPro" id="IPR036291">
    <property type="entry name" value="NAD(P)-bd_dom_sf"/>
</dbReference>
<accession>A0AAV9JM78</accession>
<evidence type="ECO:0000313" key="4">
    <source>
        <dbReference type="Proteomes" id="UP001324427"/>
    </source>
</evidence>
<dbReference type="SUPFAM" id="SSF51735">
    <property type="entry name" value="NAD(P)-binding Rossmann-fold domains"/>
    <property type="match status" value="1"/>
</dbReference>
<dbReference type="PANTHER" id="PTHR45033:SF2">
    <property type="entry name" value="ZINC-TYPE ALCOHOL DEHYDROGENASE-LIKE PROTEIN C1773.06C"/>
    <property type="match status" value="1"/>
</dbReference>
<dbReference type="InterPro" id="IPR052711">
    <property type="entry name" value="Zinc_ADH-like"/>
</dbReference>
<proteinExistence type="predicted"/>
<protein>
    <recommendedName>
        <fullName evidence="2">Alcohol dehydrogenase-like C-terminal domain-containing protein</fullName>
    </recommendedName>
</protein>
<organism evidence="3 4">
    <name type="scientific">Oleoguttula mirabilis</name>
    <dbReference type="NCBI Taxonomy" id="1507867"/>
    <lineage>
        <taxon>Eukaryota</taxon>
        <taxon>Fungi</taxon>
        <taxon>Dikarya</taxon>
        <taxon>Ascomycota</taxon>
        <taxon>Pezizomycotina</taxon>
        <taxon>Dothideomycetes</taxon>
        <taxon>Dothideomycetidae</taxon>
        <taxon>Mycosphaerellales</taxon>
        <taxon>Teratosphaeriaceae</taxon>
        <taxon>Oleoguttula</taxon>
    </lineage>
</organism>
<keyword evidence="1" id="KW-0732">Signal</keyword>
<dbReference type="AlphaFoldDB" id="A0AAV9JM78"/>
<keyword evidence="4" id="KW-1185">Reference proteome</keyword>
<sequence length="171" mass="18072">MRFSTTKVLGIATAAGATVVATSSSDDKLMVAEKLGAKHLVNYRKTPDWADEVLKATDGKGVDIVVDVVGAGSIEQTLKATRFGGAVVLVGLLSKDPNIKVNVMQDILYGSKTLEGHLGASNKDMADELAHFIEKHDLHPQIAQVFDFEDADKALEAATNLSAPGKVVVTV</sequence>
<dbReference type="Gene3D" id="3.40.50.720">
    <property type="entry name" value="NAD(P)-binding Rossmann-like Domain"/>
    <property type="match status" value="1"/>
</dbReference>
<dbReference type="PANTHER" id="PTHR45033">
    <property type="match status" value="1"/>
</dbReference>
<feature type="signal peptide" evidence="1">
    <location>
        <begin position="1"/>
        <end position="16"/>
    </location>
</feature>
<comment type="caution">
    <text evidence="3">The sequence shown here is derived from an EMBL/GenBank/DDBJ whole genome shotgun (WGS) entry which is preliminary data.</text>
</comment>
<gene>
    <name evidence="3" type="ORF">LTR36_002183</name>
</gene>
<reference evidence="3 4" key="1">
    <citation type="submission" date="2021-11" db="EMBL/GenBank/DDBJ databases">
        <title>Black yeast isolated from Biological Soil Crust.</title>
        <authorList>
            <person name="Kurbessoian T."/>
        </authorList>
    </citation>
    <scope>NUCLEOTIDE SEQUENCE [LARGE SCALE GENOMIC DNA]</scope>
    <source>
        <strain evidence="3 4">CCFEE 5522</strain>
    </source>
</reference>
<evidence type="ECO:0000313" key="3">
    <source>
        <dbReference type="EMBL" id="KAK4546046.1"/>
    </source>
</evidence>
<dbReference type="InterPro" id="IPR013149">
    <property type="entry name" value="ADH-like_C"/>
</dbReference>
<feature type="domain" description="Alcohol dehydrogenase-like C-terminal" evidence="2">
    <location>
        <begin position="10"/>
        <end position="133"/>
    </location>
</feature>